<evidence type="ECO:0000256" key="5">
    <source>
        <dbReference type="SAM" id="Phobius"/>
    </source>
</evidence>
<keyword evidence="3" id="KW-0539">Nucleus</keyword>
<dbReference type="InterPro" id="IPR021934">
    <property type="entry name" value="Sox_C"/>
</dbReference>
<evidence type="ECO:0000256" key="1">
    <source>
        <dbReference type="ARBA" id="ARBA00023015"/>
    </source>
</evidence>
<feature type="domain" description="Sox C-terminal" evidence="6">
    <location>
        <begin position="1"/>
        <end position="96"/>
    </location>
</feature>
<dbReference type="InterPro" id="IPR022059">
    <property type="entry name" value="DUF3615"/>
</dbReference>
<dbReference type="PROSITE" id="PS51516">
    <property type="entry name" value="SOX_C"/>
    <property type="match status" value="1"/>
</dbReference>
<dbReference type="Gramene" id="OMERI10G11130.1">
    <property type="protein sequence ID" value="OMERI10G11130.1"/>
    <property type="gene ID" value="OMERI10G11130"/>
</dbReference>
<proteinExistence type="predicted"/>
<evidence type="ECO:0000256" key="2">
    <source>
        <dbReference type="ARBA" id="ARBA00023163"/>
    </source>
</evidence>
<dbReference type="PANTHER" id="PTHR33326:SF44">
    <property type="entry name" value="OS10G0494950 PROTEIN"/>
    <property type="match status" value="1"/>
</dbReference>
<feature type="transmembrane region" description="Helical" evidence="5">
    <location>
        <begin position="424"/>
        <end position="446"/>
    </location>
</feature>
<keyword evidence="5" id="KW-1133">Transmembrane helix</keyword>
<keyword evidence="8" id="KW-1185">Reference proteome</keyword>
<keyword evidence="5" id="KW-0472">Membrane</keyword>
<keyword evidence="1" id="KW-0805">Transcription regulation</keyword>
<dbReference type="EnsemblPlants" id="OMERI10G11130.1">
    <property type="protein sequence ID" value="OMERI10G11130.1"/>
    <property type="gene ID" value="OMERI10G11130"/>
</dbReference>
<sequence>MVPPPPPSPSSSSDKLVAGAAQSAPLVPLQEPDVSSLGEYFDTTSSQDLIAASHNIVDDGSSSTYPSRIDKPVADATLSTSLQDMALSLLDEIFDDNPRTDNTTTDGYLQSASSSVGSSILVRSFVNCYQLFYIRIDPRGSCWTYPDVGGPFQRVDEADDAIKCFLDELQHGARCTQSAEFSRVDRMIHDCKHYLYGPPKRDPSSPSSKTTYDEKQYLVQAILDQYNDDNKLFGNHAYELEDLVSRQLFCENCMWYCHFNFTTKQKGADDSTGKLFFAEVTHVQRRMAWKVSCFCKIDTEVNGGHCYGCRNKGTPRMKHPQNTNAYAGGHLDEESEEEELGLFEVDDVETEEEEEEEEEEEDEETNMWLRRDIFDKFLDTMVNELHKSEEIRRSPSKAWLKAHRLRLGKAVMEHHLLSYSLRRLSFFFFFGREGVFLFLAYLWYVWLSYFVVK</sequence>
<keyword evidence="5" id="KW-0812">Transmembrane</keyword>
<evidence type="ECO:0000313" key="7">
    <source>
        <dbReference type="EnsemblPlants" id="OMERI10G11130.1"/>
    </source>
</evidence>
<feature type="region of interest" description="Disordered" evidence="4">
    <location>
        <begin position="1"/>
        <end position="29"/>
    </location>
</feature>
<dbReference type="AlphaFoldDB" id="A0A0E0EZD9"/>
<evidence type="ECO:0000256" key="3">
    <source>
        <dbReference type="ARBA" id="ARBA00023242"/>
    </source>
</evidence>
<dbReference type="Pfam" id="PF12274">
    <property type="entry name" value="DUF3615"/>
    <property type="match status" value="1"/>
</dbReference>
<dbReference type="PANTHER" id="PTHR33326">
    <property type="entry name" value="OS05G0543800 PROTEIN"/>
    <property type="match status" value="1"/>
</dbReference>
<accession>A0A0E0EZD9</accession>
<organism evidence="7">
    <name type="scientific">Oryza meridionalis</name>
    <dbReference type="NCBI Taxonomy" id="40149"/>
    <lineage>
        <taxon>Eukaryota</taxon>
        <taxon>Viridiplantae</taxon>
        <taxon>Streptophyta</taxon>
        <taxon>Embryophyta</taxon>
        <taxon>Tracheophyta</taxon>
        <taxon>Spermatophyta</taxon>
        <taxon>Magnoliopsida</taxon>
        <taxon>Liliopsida</taxon>
        <taxon>Poales</taxon>
        <taxon>Poaceae</taxon>
        <taxon>BOP clade</taxon>
        <taxon>Oryzoideae</taxon>
        <taxon>Oryzeae</taxon>
        <taxon>Oryzinae</taxon>
        <taxon>Oryza</taxon>
    </lineage>
</organism>
<evidence type="ECO:0000313" key="8">
    <source>
        <dbReference type="Proteomes" id="UP000008021"/>
    </source>
</evidence>
<protein>
    <recommendedName>
        <fullName evidence="6">Sox C-terminal domain-containing protein</fullName>
    </recommendedName>
</protein>
<evidence type="ECO:0000256" key="4">
    <source>
        <dbReference type="SAM" id="MobiDB-lite"/>
    </source>
</evidence>
<name>A0A0E0EZD9_9ORYZ</name>
<reference evidence="7" key="1">
    <citation type="submission" date="2015-04" db="UniProtKB">
        <authorList>
            <consortium name="EnsemblPlants"/>
        </authorList>
    </citation>
    <scope>IDENTIFICATION</scope>
</reference>
<dbReference type="Proteomes" id="UP000008021">
    <property type="component" value="Chromosome 10"/>
</dbReference>
<evidence type="ECO:0000259" key="6">
    <source>
        <dbReference type="PROSITE" id="PS51516"/>
    </source>
</evidence>
<reference evidence="7" key="2">
    <citation type="submission" date="2018-05" db="EMBL/GenBank/DDBJ databases">
        <title>OmerRS3 (Oryza meridionalis Reference Sequence Version 3).</title>
        <authorList>
            <person name="Zhang J."/>
            <person name="Kudrna D."/>
            <person name="Lee S."/>
            <person name="Talag J."/>
            <person name="Welchert J."/>
            <person name="Wing R.A."/>
        </authorList>
    </citation>
    <scope>NUCLEOTIDE SEQUENCE [LARGE SCALE GENOMIC DNA]</scope>
    <source>
        <strain evidence="7">cv. OR44</strain>
    </source>
</reference>
<dbReference type="eggNOG" id="ENOG502R7S4">
    <property type="taxonomic scope" value="Eukaryota"/>
</dbReference>
<keyword evidence="2" id="KW-0804">Transcription</keyword>